<evidence type="ECO:0000313" key="2">
    <source>
        <dbReference type="Proteomes" id="UP001177021"/>
    </source>
</evidence>
<reference evidence="1" key="1">
    <citation type="submission" date="2023-10" db="EMBL/GenBank/DDBJ databases">
        <authorList>
            <person name="Rodriguez Cubillos JULIANA M."/>
            <person name="De Vega J."/>
        </authorList>
    </citation>
    <scope>NUCLEOTIDE SEQUENCE</scope>
</reference>
<evidence type="ECO:0000313" key="1">
    <source>
        <dbReference type="EMBL" id="CAJ2636028.1"/>
    </source>
</evidence>
<accession>A0ACB0IVW2</accession>
<organism evidence="1 2">
    <name type="scientific">Trifolium pratense</name>
    <name type="common">Red clover</name>
    <dbReference type="NCBI Taxonomy" id="57577"/>
    <lineage>
        <taxon>Eukaryota</taxon>
        <taxon>Viridiplantae</taxon>
        <taxon>Streptophyta</taxon>
        <taxon>Embryophyta</taxon>
        <taxon>Tracheophyta</taxon>
        <taxon>Spermatophyta</taxon>
        <taxon>Magnoliopsida</taxon>
        <taxon>eudicotyledons</taxon>
        <taxon>Gunneridae</taxon>
        <taxon>Pentapetalae</taxon>
        <taxon>rosids</taxon>
        <taxon>fabids</taxon>
        <taxon>Fabales</taxon>
        <taxon>Fabaceae</taxon>
        <taxon>Papilionoideae</taxon>
        <taxon>50 kb inversion clade</taxon>
        <taxon>NPAAA clade</taxon>
        <taxon>Hologalegina</taxon>
        <taxon>IRL clade</taxon>
        <taxon>Trifolieae</taxon>
        <taxon>Trifolium</taxon>
    </lineage>
</organism>
<keyword evidence="2" id="KW-1185">Reference proteome</keyword>
<dbReference type="EMBL" id="CASHSV030000002">
    <property type="protein sequence ID" value="CAJ2636028.1"/>
    <property type="molecule type" value="Genomic_DNA"/>
</dbReference>
<proteinExistence type="predicted"/>
<protein>
    <submittedName>
        <fullName evidence="1">Uncharacterized protein</fullName>
    </submittedName>
</protein>
<gene>
    <name evidence="1" type="ORF">MILVUS5_LOCUS6598</name>
</gene>
<sequence>MRPRNNNNNNNRFVFNFNNNQYSSPTESRRRRIAFPKRLLLDLMAGQSRKWMILVVTIWIQAFTGTNFDFSQYSSSLKSALEISQVQLNYLATANDMGKVFGWSSGLALMHLPVSVVMFIAAFMGFLGYGLQWLLINHFISLPYFLVFLLCLLSGCSICWFNTVCFVLCIRNFPINRTLALSLTVSFNGVSAALYTLAANSIDPSSDSLYLLLNALVPLLVCIAAVIPILRQPPLDPLPPDAVNRDSLIFLILNFLAIFTGLYLLLFGASASSVASSRLHFGATVLLLTLPLFIPGIIYARSWAQRTIHSSFRIEGSSFILVHDDDLELHKELLSHHGSLVGNGDDNGDAYNLQSDNGSMFSSRKESDNDVCCERMIGHDQLTMLGEEHSVAVIVRRSDFWLYYITYFCGGTIGLVYSNNLGQIAQSLGLSSSTSTLVTLYASFSFFGRLLSAVPDYIRSKFYFARTGWISVALIPTPIAFFLLASSGTSLALYTGTALIGLSSGFIFAAAVSVTSELFGPNSVGVNHNILITNIPIGSLLYGFLAALVYDANAQSTPGNFTTSDSVVCMGRQCYFWTFVWWGCISVLGLGSSVLLFLRTKHAYEHFEKHRITTQVIVS</sequence>
<comment type="caution">
    <text evidence="1">The sequence shown here is derived from an EMBL/GenBank/DDBJ whole genome shotgun (WGS) entry which is preliminary data.</text>
</comment>
<name>A0ACB0IVW2_TRIPR</name>
<dbReference type="Proteomes" id="UP001177021">
    <property type="component" value="Unassembled WGS sequence"/>
</dbReference>